<dbReference type="AlphaFoldDB" id="A0A9Q1CNH1"/>
<gene>
    <name evidence="1" type="ORF">HOLleu_00011</name>
</gene>
<dbReference type="EMBL" id="JAIZAY010000001">
    <property type="protein sequence ID" value="KAJ8047900.1"/>
    <property type="molecule type" value="Genomic_DNA"/>
</dbReference>
<dbReference type="PANTHER" id="PTHR33480">
    <property type="entry name" value="SET DOMAIN-CONTAINING PROTEIN-RELATED"/>
    <property type="match status" value="1"/>
</dbReference>
<comment type="caution">
    <text evidence="1">The sequence shown here is derived from an EMBL/GenBank/DDBJ whole genome shotgun (WGS) entry which is preliminary data.</text>
</comment>
<name>A0A9Q1CNH1_HOLLE</name>
<dbReference type="InterPro" id="IPR011010">
    <property type="entry name" value="DNA_brk_join_enz"/>
</dbReference>
<evidence type="ECO:0000313" key="2">
    <source>
        <dbReference type="Proteomes" id="UP001152320"/>
    </source>
</evidence>
<keyword evidence="2" id="KW-1185">Reference proteome</keyword>
<dbReference type="SUPFAM" id="SSF56349">
    <property type="entry name" value="DNA breaking-rejoining enzymes"/>
    <property type="match status" value="1"/>
</dbReference>
<organism evidence="1 2">
    <name type="scientific">Holothuria leucospilota</name>
    <name type="common">Black long sea cucumber</name>
    <name type="synonym">Mertensiothuria leucospilota</name>
    <dbReference type="NCBI Taxonomy" id="206669"/>
    <lineage>
        <taxon>Eukaryota</taxon>
        <taxon>Metazoa</taxon>
        <taxon>Echinodermata</taxon>
        <taxon>Eleutherozoa</taxon>
        <taxon>Echinozoa</taxon>
        <taxon>Holothuroidea</taxon>
        <taxon>Aspidochirotacea</taxon>
        <taxon>Aspidochirotida</taxon>
        <taxon>Holothuriidae</taxon>
        <taxon>Holothuria</taxon>
    </lineage>
</organism>
<protein>
    <submittedName>
        <fullName evidence="1">Uncharacterized protein</fullName>
    </submittedName>
</protein>
<dbReference type="GO" id="GO:0003677">
    <property type="term" value="F:DNA binding"/>
    <property type="evidence" value="ECO:0007669"/>
    <property type="project" value="InterPro"/>
</dbReference>
<reference evidence="1" key="1">
    <citation type="submission" date="2021-10" db="EMBL/GenBank/DDBJ databases">
        <title>Tropical sea cucumber genome reveals ecological adaptation and Cuvierian tubules defense mechanism.</title>
        <authorList>
            <person name="Chen T."/>
        </authorList>
    </citation>
    <scope>NUCLEOTIDE SEQUENCE</scope>
    <source>
        <strain evidence="1">Nanhai2018</strain>
        <tissue evidence="1">Muscle</tissue>
    </source>
</reference>
<accession>A0A9Q1CNH1</accession>
<dbReference type="PANTHER" id="PTHR33480:SF1">
    <property type="entry name" value="TYR RECOMBINASE DOMAIN-CONTAINING PROTEIN"/>
    <property type="match status" value="1"/>
</dbReference>
<dbReference type="OrthoDB" id="10066064at2759"/>
<proteinExistence type="predicted"/>
<sequence>MHKDQEKVNRALQEQNQQQRNKMFADLKKEGLYKRNVQEIMKGSTDVVKLRDHGSSPPVFCIKCKGTYSQSNFRKHKLCCTVLQAEAPPAKAMSPSLYTLHEENGDFTENILARLKKDEIGQACLADDAILTVGKSLWHEKRNKKDKQLEGRKAVMKAMRRLGALVIQFKEEMKRSGKDEEEVSVIKMFERKNFQELEETIRYVTARDDTEESLKYGLKNELKFLMKKAAFILKADLLVKEKDQQAKEIEKFEVVFEMRKHTLFADAEYQMLKNRQVKTRKPQEQPIEQDVIKIKEFIQTKTSQMLNDNAEWTASEFSLLRDLIVCRLTLFNARRGGEPCRLTLQEWGEAAKGCWIDPEEQEKIEDPLEKELVKRTKIAYQTGKGNNRLVSVLIPEDCLNAVMILANADIRAVAGIPTKNMYLFPYTQQSMDHPSGWYCVNRVAKMAELKDITKMTATGMRHRVSTMFAMMDVPDFDRERFYDHMGHSKNINKHVYQAPLAISTITKVGKHLYNFDNGKCSFCTIIGSCITSYLQVCLNEESGAH</sequence>
<dbReference type="Proteomes" id="UP001152320">
    <property type="component" value="Chromosome 1"/>
</dbReference>
<evidence type="ECO:0000313" key="1">
    <source>
        <dbReference type="EMBL" id="KAJ8047900.1"/>
    </source>
</evidence>